<dbReference type="InterPro" id="IPR043502">
    <property type="entry name" value="DNA/RNA_pol_sf"/>
</dbReference>
<dbReference type="PRINTS" id="PR00867">
    <property type="entry name" value="DNAPOLG"/>
</dbReference>
<reference evidence="6 7" key="1">
    <citation type="submission" date="2024-02" db="EMBL/GenBank/DDBJ databases">
        <title>A draft genome for the cacao thread blight pathogen Marasmius crinis-equi.</title>
        <authorList>
            <person name="Cohen S.P."/>
            <person name="Baruah I.K."/>
            <person name="Amoako-Attah I."/>
            <person name="Bukari Y."/>
            <person name="Meinhardt L.W."/>
            <person name="Bailey B.A."/>
        </authorList>
    </citation>
    <scope>NUCLEOTIDE SEQUENCE [LARGE SCALE GENOMIC DNA]</scope>
    <source>
        <strain evidence="6 7">GH-76</strain>
    </source>
</reference>
<dbReference type="PANTHER" id="PTHR10267:SF0">
    <property type="entry name" value="DNA POLYMERASE SUBUNIT GAMMA-1"/>
    <property type="match status" value="1"/>
</dbReference>
<comment type="similarity">
    <text evidence="1">Belongs to the SIMIBI class G3E GTPase family. UreG subfamily.</text>
</comment>
<dbReference type="CDD" id="cd05540">
    <property type="entry name" value="UreG"/>
    <property type="match status" value="1"/>
</dbReference>
<evidence type="ECO:0000313" key="7">
    <source>
        <dbReference type="Proteomes" id="UP001465976"/>
    </source>
</evidence>
<dbReference type="GO" id="GO:0003887">
    <property type="term" value="F:DNA-directed DNA polymerase activity"/>
    <property type="evidence" value="ECO:0007669"/>
    <property type="project" value="UniProtKB-KW"/>
</dbReference>
<dbReference type="InterPro" id="IPR004400">
    <property type="entry name" value="UreG"/>
</dbReference>
<dbReference type="Pfam" id="PF02492">
    <property type="entry name" value="cobW"/>
    <property type="match status" value="1"/>
</dbReference>
<keyword evidence="7" id="KW-1185">Reference proteome</keyword>
<evidence type="ECO:0000313" key="6">
    <source>
        <dbReference type="EMBL" id="KAL0579140.1"/>
    </source>
</evidence>
<dbReference type="InterPro" id="IPR002297">
    <property type="entry name" value="DNA-dir_DNA_pol_A_mt"/>
</dbReference>
<keyword evidence="6" id="KW-0808">Transferase</keyword>
<evidence type="ECO:0000256" key="2">
    <source>
        <dbReference type="ARBA" id="ARBA00022988"/>
    </source>
</evidence>
<gene>
    <name evidence="6" type="primary">MIP1_1</name>
    <name evidence="6" type="ORF">V5O48_002872</name>
</gene>
<evidence type="ECO:0000259" key="5">
    <source>
        <dbReference type="SMART" id="SM00482"/>
    </source>
</evidence>
<dbReference type="InterPro" id="IPR012337">
    <property type="entry name" value="RNaseH-like_sf"/>
</dbReference>
<dbReference type="Pfam" id="PF18136">
    <property type="entry name" value="DNApol_Exo"/>
    <property type="match status" value="1"/>
</dbReference>
<dbReference type="PANTHER" id="PTHR10267">
    <property type="entry name" value="DNA POLYMERASE SUBUNIT GAMMA-1"/>
    <property type="match status" value="1"/>
</dbReference>
<dbReference type="Pfam" id="PF00476">
    <property type="entry name" value="DNA_pol_A"/>
    <property type="match status" value="1"/>
</dbReference>
<keyword evidence="6" id="KW-0239">DNA-directed DNA polymerase</keyword>
<dbReference type="Gene3D" id="3.30.70.370">
    <property type="match status" value="1"/>
</dbReference>
<dbReference type="SUPFAM" id="SSF56672">
    <property type="entry name" value="DNA/RNA polymerases"/>
    <property type="match status" value="1"/>
</dbReference>
<organism evidence="6 7">
    <name type="scientific">Marasmius crinis-equi</name>
    <dbReference type="NCBI Taxonomy" id="585013"/>
    <lineage>
        <taxon>Eukaryota</taxon>
        <taxon>Fungi</taxon>
        <taxon>Dikarya</taxon>
        <taxon>Basidiomycota</taxon>
        <taxon>Agaricomycotina</taxon>
        <taxon>Agaricomycetes</taxon>
        <taxon>Agaricomycetidae</taxon>
        <taxon>Agaricales</taxon>
        <taxon>Marasmiineae</taxon>
        <taxon>Marasmiaceae</taxon>
        <taxon>Marasmius</taxon>
    </lineage>
</organism>
<dbReference type="NCBIfam" id="TIGR00101">
    <property type="entry name" value="ureG"/>
    <property type="match status" value="1"/>
</dbReference>
<feature type="compositionally biased region" description="Basic and acidic residues" evidence="4">
    <location>
        <begin position="22"/>
        <end position="42"/>
    </location>
</feature>
<evidence type="ECO:0000256" key="3">
    <source>
        <dbReference type="ARBA" id="ARBA00031966"/>
    </source>
</evidence>
<dbReference type="SUPFAM" id="SSF52540">
    <property type="entry name" value="P-loop containing nucleoside triphosphate hydrolases"/>
    <property type="match status" value="1"/>
</dbReference>
<keyword evidence="2" id="KW-0996">Nickel insertion</keyword>
<name>A0ABR3FV96_9AGAR</name>
<dbReference type="EMBL" id="JBAHYK010000070">
    <property type="protein sequence ID" value="KAL0579140.1"/>
    <property type="molecule type" value="Genomic_DNA"/>
</dbReference>
<dbReference type="InterPro" id="IPR003495">
    <property type="entry name" value="CobW/HypB/UreG_nucleotide-bd"/>
</dbReference>
<evidence type="ECO:0000256" key="1">
    <source>
        <dbReference type="ARBA" id="ARBA00005732"/>
    </source>
</evidence>
<dbReference type="InterPro" id="IPR027417">
    <property type="entry name" value="P-loop_NTPase"/>
</dbReference>
<dbReference type="Gene3D" id="3.40.50.300">
    <property type="entry name" value="P-loop containing nucleotide triphosphate hydrolases"/>
    <property type="match status" value="1"/>
</dbReference>
<feature type="region of interest" description="Disordered" evidence="4">
    <location>
        <begin position="292"/>
        <end position="318"/>
    </location>
</feature>
<keyword evidence="6" id="KW-0548">Nucleotidyltransferase</keyword>
<feature type="region of interest" description="Disordered" evidence="4">
    <location>
        <begin position="1604"/>
        <end position="1633"/>
    </location>
</feature>
<evidence type="ECO:0000256" key="4">
    <source>
        <dbReference type="SAM" id="MobiDB-lite"/>
    </source>
</evidence>
<proteinExistence type="inferred from homology"/>
<feature type="compositionally biased region" description="Low complexity" evidence="4">
    <location>
        <begin position="10"/>
        <end position="19"/>
    </location>
</feature>
<dbReference type="InterPro" id="IPR001098">
    <property type="entry name" value="DNA-dir_DNA_pol_A_palm_dom"/>
</dbReference>
<feature type="domain" description="DNA-directed DNA polymerase family A palm" evidence="5">
    <location>
        <begin position="1233"/>
        <end position="1466"/>
    </location>
</feature>
<protein>
    <recommendedName>
        <fullName evidence="3">Mitochondrial DNA polymerase catalytic subunit</fullName>
    </recommendedName>
</protein>
<dbReference type="Proteomes" id="UP001465976">
    <property type="component" value="Unassembled WGS sequence"/>
</dbReference>
<dbReference type="SUPFAM" id="SSF53098">
    <property type="entry name" value="Ribonuclease H-like"/>
    <property type="match status" value="1"/>
</dbReference>
<dbReference type="SMART" id="SM00482">
    <property type="entry name" value="POLAc"/>
    <property type="match status" value="1"/>
</dbReference>
<sequence length="1651" mass="183494">MNVPFIDKTSSSNSIPASHSHSHGEGGHSHDHGDHGHTHEHYTDAGKYAERDLPDFSARNFDERGFTIGIGGPVGSGKTALTLALCQKLRKEYNIATVTNDIFTREDQEFLIRNKALPENRILAIETGGCPHAAIREDISANMGALETLQAKFECQLLFVESGGDNLAANYSRELADYIIYVIDVSGGDKIPRKGGPGITHSDLLVINKTDLAPHVGASLEVMQRDSKLMRGDGPTLFTAVRNGEGVDDVASLILAAWRAAGSPGFHSSAFAYSSSQALKAKPKPQVTVFKYKETGDQTGKAKGKEKEKGQSPRYAKRNPLGVQLLSKSIHQQIFKNCSFPPPPKEFVNISLEHLSLHGLDPSQSSTLPPTEFTLPPLQGDNLLQHFHRIGFASSEPYLTLAKDFAESEIPPIPEDFELQAGWTKYYHSKDGSSYSEHVPYPMHNGQPEQILTFDVETMPKYHSYPIIACAASPNAWYIWLSPWILDPTSNSEAHLIRMGPPDVPRVIVGHNVCYDRARILEEYHLSGTKNRFLDTMSLHVAIKGISSHQRPAWMKYRKNKEDEVVRRDEAVEAVLHLKQEVDRQVDALQEIKHGLNESQVQKLLELQKDLEVSLLAMQASQVESIASASEDDISAHPNLPPSIDEDGESSLDAPPKRWEDITSANSLVDVAKLHCDIDISKEIRDDLMKCTREEISSNLTDYIAYCASDVDVTHQVYRRVLPGFRETCPHPVSFAGILTMGSGFLPVNEEWEAYLERAEGVWRGLEKRVRDGLENLAKSAMEAYPTAPPVEGQHATGRWEEDVWLNQLDWTPKVAGKSRGVVSPEPAVQEGESSKAIPAWYATVKADPLAKKCIDRIIPLLLQLSFENQPMKFTPKEKWFYHPSGSEDQIASLPTSAKGLKVGSLLSNRHSLPLLEKGSMTSPYPELALNISRGRFGEDVAEEVLKLAGKALRASPEDRDQDPWISQLDWTEGELDSDGKWKKKLKKKPSKAPSVYWPKWFWDLTKPKKDMPPGSLDITIRNRFAPLLLKMSWHGHPLFYSKEHGWIFRVHCMDSVTQEKFQRLKPLNFYEPEDDKLGQDVEQGGFVFYKLPHKDGEKANVGSPLGKGFLRFAVDGILTSSAGDELKELVDIGVKCSYWISARDRILNQKVFWANVAGRSGWDMGFPEEKRDTLPALAPEDGVLNEEGAVAAPREKKWGIILPQVITMGTVTRRAIERTWLTASNAKKNRVGSELKAMVRAPPGYAIVGADVDSEELWISSCMGDAQFGMHGATAIGWMTLEGTKSAGTDLHSKTASILGISRDQAKVFNYSRIYGAGMRHAILLLLQGNSNMAPEEAQKLAENLYASTKGKNTHRNDIFDRKFWFGGSESYLFNKLEAIAMSGKPQTPALRCGVTHALMKDCLPNEFGSDYLPSRINWVVQSSGVDYLHLLIVSMDYLIKKYQIQARYLISVHDELRYLVKEEDKYRAALAMQIANLWTRCMFAYKLGMDDLPQGVAFFSAVDIDHVLRKEVDMPCVTPSQPDPIPPGESLDIGGVLVKTNGGSLWKDGSSMLESQNSALAGSLEGYTEPECLEHRASNAAFLRAQATQDFNEVKHLARSVSGQSYQGSMGEKGKRMKRKPKSPGIGNGDGVDWSEVVEQLLQSGRELL</sequence>
<comment type="caution">
    <text evidence="6">The sequence shown here is derived from an EMBL/GenBank/DDBJ whole genome shotgun (WGS) entry which is preliminary data.</text>
</comment>
<dbReference type="Gene3D" id="1.10.150.20">
    <property type="entry name" value="5' to 3' exonuclease, C-terminal subdomain"/>
    <property type="match status" value="1"/>
</dbReference>
<dbReference type="Gene3D" id="3.30.420.390">
    <property type="match status" value="2"/>
</dbReference>
<feature type="region of interest" description="Disordered" evidence="4">
    <location>
        <begin position="1"/>
        <end position="42"/>
    </location>
</feature>
<feature type="region of interest" description="Disordered" evidence="4">
    <location>
        <begin position="627"/>
        <end position="657"/>
    </location>
</feature>
<dbReference type="HAMAP" id="MF_01389">
    <property type="entry name" value="UreG"/>
    <property type="match status" value="1"/>
</dbReference>
<accession>A0ABR3FV96</accession>
<dbReference type="InterPro" id="IPR041336">
    <property type="entry name" value="DNApol_Exo"/>
</dbReference>